<proteinExistence type="predicted"/>
<sequence length="155" mass="17093">MGRRATIGSIVAKVIKIILIMIILILYRVGHNGKFLGVGGTFNLNEEKSADVEILASGVFVGFLVYNLSVLFTYILTGERIINDCIMNTLGTFLWIAVAGTALHYWDNYAKQHEYEVTGNERSSGLALGSLCVFTAVVHFVDTGFSAKLYYDKSK</sequence>
<dbReference type="Proteomes" id="UP001359485">
    <property type="component" value="Unassembled WGS sequence"/>
</dbReference>
<feature type="transmembrane region" description="Helical" evidence="1">
    <location>
        <begin position="88"/>
        <end position="106"/>
    </location>
</feature>
<feature type="transmembrane region" description="Helical" evidence="1">
    <location>
        <begin position="126"/>
        <end position="151"/>
    </location>
</feature>
<reference evidence="2 3" key="1">
    <citation type="submission" date="2023-09" db="EMBL/GenBank/DDBJ databases">
        <title>Genomes of two closely related lineages of the louse Polyplax serrata with different host specificities.</title>
        <authorList>
            <person name="Martinu J."/>
            <person name="Tarabai H."/>
            <person name="Stefka J."/>
            <person name="Hypsa V."/>
        </authorList>
    </citation>
    <scope>NUCLEOTIDE SEQUENCE [LARGE SCALE GENOMIC DNA]</scope>
    <source>
        <strain evidence="2">98ZLc_SE</strain>
    </source>
</reference>
<evidence type="ECO:0000313" key="2">
    <source>
        <dbReference type="EMBL" id="KAK6623877.1"/>
    </source>
</evidence>
<dbReference type="PANTHER" id="PTHR36692:SF3">
    <property type="entry name" value="PROTEIN SNAKESKIN"/>
    <property type="match status" value="1"/>
</dbReference>
<organism evidence="2 3">
    <name type="scientific">Polyplax serrata</name>
    <name type="common">Common mouse louse</name>
    <dbReference type="NCBI Taxonomy" id="468196"/>
    <lineage>
        <taxon>Eukaryota</taxon>
        <taxon>Metazoa</taxon>
        <taxon>Ecdysozoa</taxon>
        <taxon>Arthropoda</taxon>
        <taxon>Hexapoda</taxon>
        <taxon>Insecta</taxon>
        <taxon>Pterygota</taxon>
        <taxon>Neoptera</taxon>
        <taxon>Paraneoptera</taxon>
        <taxon>Psocodea</taxon>
        <taxon>Troctomorpha</taxon>
        <taxon>Phthiraptera</taxon>
        <taxon>Anoplura</taxon>
        <taxon>Polyplacidae</taxon>
        <taxon>Polyplax</taxon>
    </lineage>
</organism>
<keyword evidence="1" id="KW-0812">Transmembrane</keyword>
<keyword evidence="3" id="KW-1185">Reference proteome</keyword>
<keyword evidence="1" id="KW-1133">Transmembrane helix</keyword>
<keyword evidence="1" id="KW-0472">Membrane</keyword>
<evidence type="ECO:0008006" key="4">
    <source>
        <dbReference type="Google" id="ProtNLM"/>
    </source>
</evidence>
<dbReference type="InterPro" id="IPR038976">
    <property type="entry name" value="Ssk"/>
</dbReference>
<evidence type="ECO:0000256" key="1">
    <source>
        <dbReference type="SAM" id="Phobius"/>
    </source>
</evidence>
<dbReference type="EMBL" id="JAWJWF010000046">
    <property type="protein sequence ID" value="KAK6623877.1"/>
    <property type="molecule type" value="Genomic_DNA"/>
</dbReference>
<gene>
    <name evidence="2" type="ORF">RUM44_010733</name>
</gene>
<feature type="transmembrane region" description="Helical" evidence="1">
    <location>
        <begin position="7"/>
        <end position="27"/>
    </location>
</feature>
<accession>A0ABR1AN16</accession>
<comment type="caution">
    <text evidence="2">The sequence shown here is derived from an EMBL/GenBank/DDBJ whole genome shotgun (WGS) entry which is preliminary data.</text>
</comment>
<feature type="transmembrane region" description="Helical" evidence="1">
    <location>
        <begin position="54"/>
        <end position="76"/>
    </location>
</feature>
<name>A0ABR1AN16_POLSC</name>
<protein>
    <recommendedName>
        <fullName evidence="4">MARVEL domain-containing protein</fullName>
    </recommendedName>
</protein>
<dbReference type="PANTHER" id="PTHR36692">
    <property type="entry name" value="PROTEIN SNAKESKIN"/>
    <property type="match status" value="1"/>
</dbReference>
<evidence type="ECO:0000313" key="3">
    <source>
        <dbReference type="Proteomes" id="UP001359485"/>
    </source>
</evidence>